<dbReference type="RefSeq" id="WP_341467422.1">
    <property type="nucleotide sequence ID" value="NZ_CP128399.1"/>
</dbReference>
<keyword evidence="3 6" id="KW-0812">Transmembrane</keyword>
<protein>
    <submittedName>
        <fullName evidence="7">Bax inhibitor-1/YccA family protein</fullName>
    </submittedName>
</protein>
<evidence type="ECO:0000256" key="1">
    <source>
        <dbReference type="ARBA" id="ARBA00004141"/>
    </source>
</evidence>
<dbReference type="Proteomes" id="UP000521676">
    <property type="component" value="Unassembled WGS sequence"/>
</dbReference>
<feature type="transmembrane region" description="Helical" evidence="6">
    <location>
        <begin position="206"/>
        <end position="232"/>
    </location>
</feature>
<keyword evidence="10" id="KW-1185">Reference proteome</keyword>
<reference evidence="8" key="2">
    <citation type="journal article" date="2024" name="Nature">
        <title>Anoxygenic phototroph of the Chloroflexota uses a type I reaction centre.</title>
        <authorList>
            <person name="Tsuji J.M."/>
            <person name="Shaw N.A."/>
            <person name="Nagashima S."/>
            <person name="Venkiteswaran J.J."/>
            <person name="Schiff S.L."/>
            <person name="Watanabe T."/>
            <person name="Fukui M."/>
            <person name="Hanada S."/>
            <person name="Tank M."/>
            <person name="Neufeld J.D."/>
        </authorList>
    </citation>
    <scope>NUCLEOTIDE SEQUENCE</scope>
    <source>
        <strain evidence="8">L227-S17</strain>
    </source>
</reference>
<feature type="transmembrane region" description="Helical" evidence="6">
    <location>
        <begin position="65"/>
        <end position="84"/>
    </location>
</feature>
<feature type="transmembrane region" description="Helical" evidence="6">
    <location>
        <begin position="176"/>
        <end position="194"/>
    </location>
</feature>
<dbReference type="EMBL" id="JACATZ010000001">
    <property type="protein sequence ID" value="NWJ46160.1"/>
    <property type="molecule type" value="Genomic_DNA"/>
</dbReference>
<proteinExistence type="inferred from homology"/>
<dbReference type="PANTHER" id="PTHR23291">
    <property type="entry name" value="BAX INHIBITOR-RELATED"/>
    <property type="match status" value="1"/>
</dbReference>
<dbReference type="PANTHER" id="PTHR23291:SF50">
    <property type="entry name" value="PROTEIN LIFEGUARD 4"/>
    <property type="match status" value="1"/>
</dbReference>
<feature type="transmembrane region" description="Helical" evidence="6">
    <location>
        <begin position="116"/>
        <end position="141"/>
    </location>
</feature>
<dbReference type="GO" id="GO:0016020">
    <property type="term" value="C:membrane"/>
    <property type="evidence" value="ECO:0007669"/>
    <property type="project" value="UniProtKB-SubCell"/>
</dbReference>
<comment type="subcellular location">
    <subcellularLocation>
        <location evidence="1">Membrane</location>
        <topology evidence="1">Multi-pass membrane protein</topology>
    </subcellularLocation>
</comment>
<evidence type="ECO:0000313" key="9">
    <source>
        <dbReference type="Proteomes" id="UP000521676"/>
    </source>
</evidence>
<comment type="similarity">
    <text evidence="2 6">Belongs to the BI1 family.</text>
</comment>
<feature type="transmembrane region" description="Helical" evidence="6">
    <location>
        <begin position="34"/>
        <end position="53"/>
    </location>
</feature>
<keyword evidence="4 6" id="KW-1133">Transmembrane helix</keyword>
<evidence type="ECO:0000256" key="4">
    <source>
        <dbReference type="ARBA" id="ARBA00022989"/>
    </source>
</evidence>
<dbReference type="AlphaFoldDB" id="A0A8T7M1X8"/>
<evidence type="ECO:0000256" key="6">
    <source>
        <dbReference type="RuleBase" id="RU004379"/>
    </source>
</evidence>
<evidence type="ECO:0000313" key="8">
    <source>
        <dbReference type="EMBL" id="WJW65538.1"/>
    </source>
</evidence>
<feature type="transmembrane region" description="Helical" evidence="6">
    <location>
        <begin position="153"/>
        <end position="170"/>
    </location>
</feature>
<reference evidence="7 9" key="1">
    <citation type="submission" date="2020-06" db="EMBL/GenBank/DDBJ databases">
        <title>Anoxygenic phototrophic Chloroflexota member uses a Type I reaction center.</title>
        <authorList>
            <person name="Tsuji J.M."/>
            <person name="Shaw N.A."/>
            <person name="Nagashima S."/>
            <person name="Venkiteswaran J."/>
            <person name="Schiff S.L."/>
            <person name="Hanada S."/>
            <person name="Tank M."/>
            <person name="Neufeld J.D."/>
        </authorList>
    </citation>
    <scope>NUCLEOTIDE SEQUENCE [LARGE SCALE GENOMIC DNA]</scope>
    <source>
        <strain evidence="7">L227-S17</strain>
    </source>
</reference>
<evidence type="ECO:0000256" key="3">
    <source>
        <dbReference type="ARBA" id="ARBA00022692"/>
    </source>
</evidence>
<evidence type="ECO:0000256" key="2">
    <source>
        <dbReference type="ARBA" id="ARBA00010350"/>
    </source>
</evidence>
<accession>A0A8T7M1X8</accession>
<dbReference type="Pfam" id="PF01027">
    <property type="entry name" value="Bax1-I"/>
    <property type="match status" value="1"/>
</dbReference>
<organism evidence="7 9">
    <name type="scientific">Candidatus Chlorohelix allophototropha</name>
    <dbReference type="NCBI Taxonomy" id="3003348"/>
    <lineage>
        <taxon>Bacteria</taxon>
        <taxon>Bacillati</taxon>
        <taxon>Chloroflexota</taxon>
        <taxon>Chloroflexia</taxon>
        <taxon>Candidatus Chloroheliales</taxon>
        <taxon>Candidatus Chloroheliaceae</taxon>
        <taxon>Candidatus Chlorohelix</taxon>
    </lineage>
</organism>
<dbReference type="Proteomes" id="UP001431572">
    <property type="component" value="Chromosome 1"/>
</dbReference>
<dbReference type="InterPro" id="IPR006214">
    <property type="entry name" value="Bax_inhibitor_1-related"/>
</dbReference>
<dbReference type="CDD" id="cd10432">
    <property type="entry name" value="BI-1-like_bacterial"/>
    <property type="match status" value="1"/>
</dbReference>
<sequence length="238" mass="26207">MWNNQNNNYQPSWRGQPVYSGATTLDRSSLIQKVMWFTTTSIVAAAGGVWLGVNGLHSAYNMSRGSSILWIIAEIGFMIGAMVLRERTPINFILLYGFALSSGVLLAPTMQILSDAGYSGIIVQALLVTGALTFALGIYAWTTKRDFSGLAPYLFVAVIGLLIVSMLNIFLHSTMLYSIIMYAGVMIFSFYLIFDVQQAKKSQNTIGNAIALSIGIYLDILNLFLFILQILMSLQGRD</sequence>
<dbReference type="EMBL" id="CP128399">
    <property type="protein sequence ID" value="WJW65538.1"/>
    <property type="molecule type" value="Genomic_DNA"/>
</dbReference>
<name>A0A8T7M1X8_9CHLR</name>
<evidence type="ECO:0000313" key="10">
    <source>
        <dbReference type="Proteomes" id="UP001431572"/>
    </source>
</evidence>
<evidence type="ECO:0000313" key="7">
    <source>
        <dbReference type="EMBL" id="NWJ46160.1"/>
    </source>
</evidence>
<gene>
    <name evidence="7" type="ORF">HXX08_09800</name>
    <name evidence="8" type="ORF">OZ401_001304</name>
</gene>
<feature type="transmembrane region" description="Helical" evidence="6">
    <location>
        <begin position="91"/>
        <end position="110"/>
    </location>
</feature>
<keyword evidence="5 6" id="KW-0472">Membrane</keyword>
<evidence type="ECO:0000256" key="5">
    <source>
        <dbReference type="ARBA" id="ARBA00023136"/>
    </source>
</evidence>